<dbReference type="GeneID" id="30158083"/>
<protein>
    <submittedName>
        <fullName evidence="2">Uncharacterized protein</fullName>
    </submittedName>
</protein>
<dbReference type="RefSeq" id="XP_018990143.1">
    <property type="nucleotide sequence ID" value="XM_019141336.1"/>
</dbReference>
<dbReference type="Proteomes" id="UP000094065">
    <property type="component" value="Unassembled WGS sequence"/>
</dbReference>
<evidence type="ECO:0000313" key="3">
    <source>
        <dbReference type="Proteomes" id="UP000094065"/>
    </source>
</evidence>
<keyword evidence="3" id="KW-1185">Reference proteome</keyword>
<name>A0A1E3HDE6_9TREE</name>
<proteinExistence type="predicted"/>
<feature type="region of interest" description="Disordered" evidence="1">
    <location>
        <begin position="266"/>
        <end position="286"/>
    </location>
</feature>
<sequence>MGVPPPGAPLFNPSLAPSWPSVSPPCPSVSPPWPFMAPPLPVAPLEPACSVPTWLGGSSGRRRKWPSSCNSSSVTTAAACGRRYFSGVVSPSCWPRQLGRFEGSLLLENIIHQGACLLFYSGWSHKDCLEEGTVRFNQKAVHDYLRDAFLEEGVWERTRVDGFERHWADPERKEQVKPLLQDTNKKDPSLQQELARAIIEPYKEAREVAEDISIEKVDPGEKIHARGGWVYHPFAPAYGRFDRQNNEVDPTAADFFKFDRNLRRHARSEGNSSIESRLPPVAEGSSRFGGQGWHHVHGVKMVTAGLVKHR</sequence>
<gene>
    <name evidence="2" type="ORF">L202_06774</name>
</gene>
<organism evidence="2 3">
    <name type="scientific">Cryptococcus amylolentus CBS 6039</name>
    <dbReference type="NCBI Taxonomy" id="1295533"/>
    <lineage>
        <taxon>Eukaryota</taxon>
        <taxon>Fungi</taxon>
        <taxon>Dikarya</taxon>
        <taxon>Basidiomycota</taxon>
        <taxon>Agaricomycotina</taxon>
        <taxon>Tremellomycetes</taxon>
        <taxon>Tremellales</taxon>
        <taxon>Cryptococcaceae</taxon>
        <taxon>Cryptococcus</taxon>
    </lineage>
</organism>
<comment type="caution">
    <text evidence="2">The sequence shown here is derived from an EMBL/GenBank/DDBJ whole genome shotgun (WGS) entry which is preliminary data.</text>
</comment>
<reference evidence="2 3" key="1">
    <citation type="submission" date="2016-06" db="EMBL/GenBank/DDBJ databases">
        <title>Evolution of pathogenesis and genome organization in the Tremellales.</title>
        <authorList>
            <person name="Cuomo C."/>
            <person name="Litvintseva A."/>
            <person name="Heitman J."/>
            <person name="Chen Y."/>
            <person name="Sun S."/>
            <person name="Springer D."/>
            <person name="Dromer F."/>
            <person name="Young S."/>
            <person name="Zeng Q."/>
            <person name="Chapman S."/>
            <person name="Gujja S."/>
            <person name="Saif S."/>
            <person name="Birren B."/>
        </authorList>
    </citation>
    <scope>NUCLEOTIDE SEQUENCE [LARGE SCALE GENOMIC DNA]</scope>
    <source>
        <strain evidence="2 3">CBS 6039</strain>
    </source>
</reference>
<evidence type="ECO:0000313" key="2">
    <source>
        <dbReference type="EMBL" id="ODN74362.1"/>
    </source>
</evidence>
<dbReference type="EMBL" id="AWGJ01000011">
    <property type="protein sequence ID" value="ODN74362.1"/>
    <property type="molecule type" value="Genomic_DNA"/>
</dbReference>
<accession>A0A1E3HDE6</accession>
<evidence type="ECO:0000256" key="1">
    <source>
        <dbReference type="SAM" id="MobiDB-lite"/>
    </source>
</evidence>
<dbReference type="AlphaFoldDB" id="A0A1E3HDE6"/>